<dbReference type="PANTHER" id="PTHR12106">
    <property type="entry name" value="SORTILIN RELATED"/>
    <property type="match status" value="1"/>
</dbReference>
<evidence type="ECO:0000256" key="7">
    <source>
        <dbReference type="SAM" id="MobiDB-lite"/>
    </source>
</evidence>
<dbReference type="InterPro" id="IPR031777">
    <property type="entry name" value="Sortilin_C"/>
</dbReference>
<dbReference type="InterPro" id="IPR050310">
    <property type="entry name" value="VPS10-sortilin"/>
</dbReference>
<keyword evidence="5 8" id="KW-0472">Membrane</keyword>
<dbReference type="Gene3D" id="2.10.70.80">
    <property type="match status" value="1"/>
</dbReference>
<evidence type="ECO:0000256" key="9">
    <source>
        <dbReference type="SAM" id="SignalP"/>
    </source>
</evidence>
<dbReference type="InterPro" id="IPR031778">
    <property type="entry name" value="Sortilin_N"/>
</dbReference>
<dbReference type="CDD" id="cd15482">
    <property type="entry name" value="Sialidase_non-viral"/>
    <property type="match status" value="1"/>
</dbReference>
<evidence type="ECO:0000256" key="1">
    <source>
        <dbReference type="ARBA" id="ARBA00004370"/>
    </source>
</evidence>
<dbReference type="InterPro" id="IPR015943">
    <property type="entry name" value="WD40/YVTN_repeat-like_dom_sf"/>
</dbReference>
<dbReference type="GO" id="GO:0006623">
    <property type="term" value="P:protein targeting to vacuole"/>
    <property type="evidence" value="ECO:0007669"/>
    <property type="project" value="TreeGrafter"/>
</dbReference>
<reference evidence="11 12" key="1">
    <citation type="submission" date="2018-12" db="EMBL/GenBank/DDBJ databases">
        <authorList>
            <person name="Tiukova I."/>
            <person name="Dainat J."/>
        </authorList>
    </citation>
    <scope>NUCLEOTIDE SEQUENCE [LARGE SCALE GENOMIC DNA]</scope>
</reference>
<dbReference type="OrthoDB" id="443634at2759"/>
<dbReference type="GO" id="GO:0006896">
    <property type="term" value="P:Golgi to vacuole transport"/>
    <property type="evidence" value="ECO:0007669"/>
    <property type="project" value="TreeGrafter"/>
</dbReference>
<evidence type="ECO:0000256" key="2">
    <source>
        <dbReference type="ARBA" id="ARBA00022692"/>
    </source>
</evidence>
<evidence type="ECO:0000256" key="5">
    <source>
        <dbReference type="ARBA" id="ARBA00023136"/>
    </source>
</evidence>
<evidence type="ECO:0000313" key="11">
    <source>
        <dbReference type="EMBL" id="VEU19482.1"/>
    </source>
</evidence>
<dbReference type="InParanoid" id="A0A448YEZ7"/>
<dbReference type="Proteomes" id="UP000290900">
    <property type="component" value="Unassembled WGS sequence"/>
</dbReference>
<keyword evidence="3" id="KW-0677">Repeat</keyword>
<keyword evidence="9" id="KW-0732">Signal</keyword>
<dbReference type="PANTHER" id="PTHR12106:SF27">
    <property type="entry name" value="SORTILIN-RELATED RECEPTOR"/>
    <property type="match status" value="1"/>
</dbReference>
<dbReference type="Gene3D" id="3.30.60.270">
    <property type="match status" value="1"/>
</dbReference>
<dbReference type="SMART" id="SM00602">
    <property type="entry name" value="VPS10"/>
    <property type="match status" value="1"/>
</dbReference>
<dbReference type="Pfam" id="PF15901">
    <property type="entry name" value="Sortilin_C"/>
    <property type="match status" value="1"/>
</dbReference>
<keyword evidence="12" id="KW-1185">Reference proteome</keyword>
<dbReference type="Pfam" id="PF15902">
    <property type="entry name" value="Sortilin-Vps10"/>
    <property type="match status" value="1"/>
</dbReference>
<evidence type="ECO:0000313" key="12">
    <source>
        <dbReference type="Proteomes" id="UP000290900"/>
    </source>
</evidence>
<evidence type="ECO:0000259" key="10">
    <source>
        <dbReference type="SMART" id="SM00602"/>
    </source>
</evidence>
<dbReference type="AlphaFoldDB" id="A0A448YEZ7"/>
<dbReference type="FunFam" id="3.30.60.270:FF:000005">
    <property type="entry name" value="Sortilin"/>
    <property type="match status" value="1"/>
</dbReference>
<feature type="transmembrane region" description="Helical" evidence="8">
    <location>
        <begin position="766"/>
        <end position="787"/>
    </location>
</feature>
<feature type="chain" id="PRO_5019529476" evidence="9">
    <location>
        <begin position="22"/>
        <end position="884"/>
    </location>
</feature>
<proteinExistence type="predicted"/>
<feature type="signal peptide" evidence="9">
    <location>
        <begin position="1"/>
        <end position="21"/>
    </location>
</feature>
<dbReference type="GO" id="GO:0005829">
    <property type="term" value="C:cytosol"/>
    <property type="evidence" value="ECO:0007669"/>
    <property type="project" value="GOC"/>
</dbReference>
<evidence type="ECO:0000256" key="8">
    <source>
        <dbReference type="SAM" id="Phobius"/>
    </source>
</evidence>
<name>A0A448YEZ7_BRENA</name>
<keyword evidence="6" id="KW-0325">Glycoprotein</keyword>
<dbReference type="GO" id="GO:0016020">
    <property type="term" value="C:membrane"/>
    <property type="evidence" value="ECO:0007669"/>
    <property type="project" value="UniProtKB-SubCell"/>
</dbReference>
<dbReference type="InterPro" id="IPR006581">
    <property type="entry name" value="VPS10"/>
</dbReference>
<dbReference type="Gene3D" id="2.130.10.10">
    <property type="entry name" value="YVTN repeat-like/Quinoprotein amine dehydrogenase"/>
    <property type="match status" value="1"/>
</dbReference>
<evidence type="ECO:0000256" key="4">
    <source>
        <dbReference type="ARBA" id="ARBA00022989"/>
    </source>
</evidence>
<dbReference type="SUPFAM" id="SSF110296">
    <property type="entry name" value="Oligoxyloglucan reducing end-specific cellobiohydrolase"/>
    <property type="match status" value="1"/>
</dbReference>
<dbReference type="GO" id="GO:0005794">
    <property type="term" value="C:Golgi apparatus"/>
    <property type="evidence" value="ECO:0007669"/>
    <property type="project" value="TreeGrafter"/>
</dbReference>
<dbReference type="EMBL" id="CAACVR010000001">
    <property type="protein sequence ID" value="VEU19482.1"/>
    <property type="molecule type" value="Genomic_DNA"/>
</dbReference>
<dbReference type="GO" id="GO:0006895">
    <property type="term" value="P:Golgi to endosome transport"/>
    <property type="evidence" value="ECO:0007669"/>
    <property type="project" value="TreeGrafter"/>
</dbReference>
<comment type="subcellular location">
    <subcellularLocation>
        <location evidence="1">Membrane</location>
    </subcellularLocation>
</comment>
<gene>
    <name evidence="11" type="ORF">BRENAR_LOCUS219</name>
</gene>
<keyword evidence="4 8" id="KW-1133">Transmembrane helix</keyword>
<feature type="region of interest" description="Disordered" evidence="7">
    <location>
        <begin position="64"/>
        <end position="86"/>
    </location>
</feature>
<protein>
    <submittedName>
        <fullName evidence="11">DEKNAAC100201</fullName>
    </submittedName>
</protein>
<dbReference type="STRING" id="13370.A0A448YEZ7"/>
<evidence type="ECO:0000256" key="6">
    <source>
        <dbReference type="ARBA" id="ARBA00023180"/>
    </source>
</evidence>
<organism evidence="11 12">
    <name type="scientific">Brettanomyces naardenensis</name>
    <name type="common">Yeast</name>
    <dbReference type="NCBI Taxonomy" id="13370"/>
    <lineage>
        <taxon>Eukaryota</taxon>
        <taxon>Fungi</taxon>
        <taxon>Dikarya</taxon>
        <taxon>Ascomycota</taxon>
        <taxon>Saccharomycotina</taxon>
        <taxon>Pichiomycetes</taxon>
        <taxon>Pichiales</taxon>
        <taxon>Pichiaceae</taxon>
        <taxon>Brettanomyces</taxon>
    </lineage>
</organism>
<accession>A0A448YEZ7</accession>
<feature type="domain" description="VPS10" evidence="10">
    <location>
        <begin position="116"/>
        <end position="751"/>
    </location>
</feature>
<keyword evidence="2 8" id="KW-0812">Transmembrane</keyword>
<sequence>MNGCLFIFWLEWFLFPLLCHGEESRASNTLLIDERDVRHRGVIISSSHTVGHYSELDGESIARRYDDNPDEYEGDPESSKDGVNNGDVKVSTYTFKGKVKQYIYLENEPDSSSKDETLLALTTENKVFVTHDQGSTWENVSPEDEFLGIYLNEFDSDHAYLLAANDKVVYSSDRADNWKSFRTPCSPIPGINPLVFHPTRKSYLLWMGQVDCDNQYSRTCRTAVFISRSYGKRWREIQNHVKKCQFVAGVKGHINPELVLCQKEANGATHFRSNLVASSEDFQKRDGIIALENVIGFVEQDGFLVAATALGQDELRLHVSRDGLEWHDALFPSDFHVEKQQAYTILSGITGSLFVHVTTNPRENTEFGSLLKSNSDGQSYVLALGDVNRNSNGYVDFEQLSGLEGVMVVNIVANPDNALKGSRKKLRTVITHSDGAEWSLLNPPSQDSIGKNYKCSQRPQEECSLHLHGYTEREDTRDTFSSGSAVGMMIGVGNVGESLGNYYDGDTFLTRDGGISWKEVKKGVYMWEFGDQGSIIVLVNGKDNTNIIFYSLDQGDTWTEFKFTEEKVTVQDISTVPSDNSVKFLLFTRVPLARGDKTRLFQIDFSQILSEPCNLDLENSDTDDFELWTPRHPQQDTNCLFGHEAQYYRKIPGKHCRVGKKLTQPYKVIRNCACSRQDYECDFNYFRDSDGICKLVPGYSPPNHQDICNSEDSLGEYYLPTGYRRTSLTTCEGGHQFDRGSPAIPCKGKEVEFYQRHPITSLLTTAVIWLFGVISLIITGLFLFKLYGRSYGEIRLDEYDNTSAVGDDGPVQQLTACLVSAAVSTILFISQLAHKSAIYTDGFWRGHDGSQLNAYVVSEEDILQDEVESGSYNDDPGSGDENAH</sequence>
<evidence type="ECO:0000256" key="3">
    <source>
        <dbReference type="ARBA" id="ARBA00022737"/>
    </source>
</evidence>